<keyword evidence="5" id="KW-0699">rRNA-binding</keyword>
<dbReference type="InterPro" id="IPR002136">
    <property type="entry name" value="Ribosomal_uL4"/>
</dbReference>
<reference evidence="7 8" key="1">
    <citation type="journal article" date="2016" name="Nat. Commun.">
        <title>Thousands of microbial genomes shed light on interconnected biogeochemical processes in an aquifer system.</title>
        <authorList>
            <person name="Anantharaman K."/>
            <person name="Brown C.T."/>
            <person name="Hug L.A."/>
            <person name="Sharon I."/>
            <person name="Castelle C.J."/>
            <person name="Probst A.J."/>
            <person name="Thomas B.C."/>
            <person name="Singh A."/>
            <person name="Wilkins M.J."/>
            <person name="Karaoz U."/>
            <person name="Brodie E.L."/>
            <person name="Williams K.H."/>
            <person name="Hubbard S.S."/>
            <person name="Banfield J.F."/>
        </authorList>
    </citation>
    <scope>NUCLEOTIDE SEQUENCE [LARGE SCALE GENOMIC DNA]</scope>
</reference>
<evidence type="ECO:0000256" key="2">
    <source>
        <dbReference type="ARBA" id="ARBA00022980"/>
    </source>
</evidence>
<dbReference type="InterPro" id="IPR013005">
    <property type="entry name" value="Ribosomal_uL4-like"/>
</dbReference>
<dbReference type="GO" id="GO:0003735">
    <property type="term" value="F:structural constituent of ribosome"/>
    <property type="evidence" value="ECO:0007669"/>
    <property type="project" value="InterPro"/>
</dbReference>
<evidence type="ECO:0000313" key="8">
    <source>
        <dbReference type="Proteomes" id="UP000179245"/>
    </source>
</evidence>
<name>A0A1G2QQQ5_9BACT</name>
<dbReference type="GO" id="GO:1990904">
    <property type="term" value="C:ribonucleoprotein complex"/>
    <property type="evidence" value="ECO:0007669"/>
    <property type="project" value="UniProtKB-KW"/>
</dbReference>
<comment type="function">
    <text evidence="5">Forms part of the polypeptide exit tunnel.</text>
</comment>
<dbReference type="AlphaFoldDB" id="A0A1G2QQQ5"/>
<dbReference type="PANTHER" id="PTHR10746:SF6">
    <property type="entry name" value="LARGE RIBOSOMAL SUBUNIT PROTEIN UL4M"/>
    <property type="match status" value="1"/>
</dbReference>
<evidence type="ECO:0000256" key="4">
    <source>
        <dbReference type="ARBA" id="ARBA00035244"/>
    </source>
</evidence>
<accession>A0A1G2QQQ5</accession>
<comment type="subunit">
    <text evidence="5">Part of the 50S ribosomal subunit.</text>
</comment>
<comment type="similarity">
    <text evidence="1 5">Belongs to the universal ribosomal protein uL4 family.</text>
</comment>
<evidence type="ECO:0000256" key="1">
    <source>
        <dbReference type="ARBA" id="ARBA00010528"/>
    </source>
</evidence>
<protein>
    <recommendedName>
        <fullName evidence="4 5">Large ribosomal subunit protein uL4</fullName>
    </recommendedName>
</protein>
<dbReference type="Gene3D" id="3.40.1370.10">
    <property type="match status" value="1"/>
</dbReference>
<dbReference type="PANTHER" id="PTHR10746">
    <property type="entry name" value="50S RIBOSOMAL PROTEIN L4"/>
    <property type="match status" value="1"/>
</dbReference>
<sequence>MFVKTYNQSGEETGKTLLPKAIFEVKVNSDLLHQVVRSQMANQRQGTAHTKTRSEVRGGGKKPWRQKGTGRARHASIRSPLWRGGGIIFGPTKDKIYKQKINRKMARKALLMTLSGKAEEQELVVLDDLKMEEAKTKEMAKMIQRLRSKVASLKKGSLLFILPEKDEKVIRAIHNLSDVETIEARNINALKILSFKNLIMTKETISAFKKLFSQKNEVVENE</sequence>
<dbReference type="GO" id="GO:0005840">
    <property type="term" value="C:ribosome"/>
    <property type="evidence" value="ECO:0007669"/>
    <property type="project" value="UniProtKB-KW"/>
</dbReference>
<comment type="function">
    <text evidence="5">One of the primary rRNA binding proteins, this protein initially binds near the 5'-end of the 23S rRNA. It is important during the early stages of 50S assembly. It makes multiple contacts with different domains of the 23S rRNA in the assembled 50S subunit and ribosome.</text>
</comment>
<evidence type="ECO:0000256" key="3">
    <source>
        <dbReference type="ARBA" id="ARBA00023274"/>
    </source>
</evidence>
<feature type="compositionally biased region" description="Basic residues" evidence="6">
    <location>
        <begin position="59"/>
        <end position="75"/>
    </location>
</feature>
<feature type="compositionally biased region" description="Polar residues" evidence="6">
    <location>
        <begin position="39"/>
        <end position="49"/>
    </location>
</feature>
<dbReference type="InterPro" id="IPR023574">
    <property type="entry name" value="Ribosomal_uL4_dom_sf"/>
</dbReference>
<dbReference type="EMBL" id="MHTO01000017">
    <property type="protein sequence ID" value="OHA62312.1"/>
    <property type="molecule type" value="Genomic_DNA"/>
</dbReference>
<proteinExistence type="inferred from homology"/>
<evidence type="ECO:0000256" key="6">
    <source>
        <dbReference type="SAM" id="MobiDB-lite"/>
    </source>
</evidence>
<keyword evidence="3 5" id="KW-0687">Ribonucleoprotein</keyword>
<comment type="caution">
    <text evidence="7">The sequence shown here is derived from an EMBL/GenBank/DDBJ whole genome shotgun (WGS) entry which is preliminary data.</text>
</comment>
<organism evidence="7 8">
    <name type="scientific">Candidatus Wildermuthbacteria bacterium GWA2_46_15</name>
    <dbReference type="NCBI Taxonomy" id="1802443"/>
    <lineage>
        <taxon>Bacteria</taxon>
        <taxon>Candidatus Wildermuthiibacteriota</taxon>
    </lineage>
</organism>
<gene>
    <name evidence="5" type="primary">rplD</name>
    <name evidence="7" type="ORF">A2117_00430</name>
</gene>
<dbReference type="Pfam" id="PF00573">
    <property type="entry name" value="Ribosomal_L4"/>
    <property type="match status" value="1"/>
</dbReference>
<evidence type="ECO:0000313" key="7">
    <source>
        <dbReference type="EMBL" id="OHA62312.1"/>
    </source>
</evidence>
<dbReference type="SUPFAM" id="SSF52166">
    <property type="entry name" value="Ribosomal protein L4"/>
    <property type="match status" value="1"/>
</dbReference>
<keyword evidence="2 5" id="KW-0689">Ribosomal protein</keyword>
<dbReference type="NCBIfam" id="TIGR03953">
    <property type="entry name" value="rplD_bact"/>
    <property type="match status" value="1"/>
</dbReference>
<feature type="region of interest" description="Disordered" evidence="6">
    <location>
        <begin position="39"/>
        <end position="75"/>
    </location>
</feature>
<dbReference type="GO" id="GO:0006412">
    <property type="term" value="P:translation"/>
    <property type="evidence" value="ECO:0007669"/>
    <property type="project" value="UniProtKB-UniRule"/>
</dbReference>
<dbReference type="Proteomes" id="UP000179245">
    <property type="component" value="Unassembled WGS sequence"/>
</dbReference>
<dbReference type="GO" id="GO:0019843">
    <property type="term" value="F:rRNA binding"/>
    <property type="evidence" value="ECO:0007669"/>
    <property type="project" value="UniProtKB-UniRule"/>
</dbReference>
<evidence type="ECO:0000256" key="5">
    <source>
        <dbReference type="HAMAP-Rule" id="MF_01328"/>
    </source>
</evidence>
<keyword evidence="5" id="KW-0694">RNA-binding</keyword>
<dbReference type="STRING" id="1802443.A2117_00430"/>
<dbReference type="HAMAP" id="MF_01328_B">
    <property type="entry name" value="Ribosomal_uL4_B"/>
    <property type="match status" value="1"/>
</dbReference>